<dbReference type="STRING" id="416944.SAMN05421548_10798"/>
<dbReference type="OrthoDB" id="5460933at2"/>
<dbReference type="InterPro" id="IPR055245">
    <property type="entry name" value="HTH_proteobacteria"/>
</dbReference>
<evidence type="ECO:0000313" key="3">
    <source>
        <dbReference type="Proteomes" id="UP000198908"/>
    </source>
</evidence>
<sequence>MQKHIKPHNFQRFDRIIANWPDNTAEHQRARLLDAMRLCAGVTTLEAMRFLDIVDPRARVVELRKEGYRINTSWVSQPSECGRLHNVGLYTLAANATDISMAAKVKPVLESGSSQLVLALWH</sequence>
<evidence type="ECO:0000259" key="1">
    <source>
        <dbReference type="Pfam" id="PF14090"/>
    </source>
</evidence>
<name>A0A1G6M110_9BURK</name>
<protein>
    <submittedName>
        <fullName evidence="2">Helix-turn-helix domain-containing protein</fullName>
    </submittedName>
</protein>
<dbReference type="RefSeq" id="WP_091996619.1">
    <property type="nucleotide sequence ID" value="NZ_FMYQ01000007.1"/>
</dbReference>
<organism evidence="2 3">
    <name type="scientific">Paraburkholderia lycopersici</name>
    <dbReference type="NCBI Taxonomy" id="416944"/>
    <lineage>
        <taxon>Bacteria</taxon>
        <taxon>Pseudomonadati</taxon>
        <taxon>Pseudomonadota</taxon>
        <taxon>Betaproteobacteria</taxon>
        <taxon>Burkholderiales</taxon>
        <taxon>Burkholderiaceae</taxon>
        <taxon>Paraburkholderia</taxon>
    </lineage>
</organism>
<proteinExistence type="predicted"/>
<dbReference type="Proteomes" id="UP000198908">
    <property type="component" value="Unassembled WGS sequence"/>
</dbReference>
<reference evidence="3" key="1">
    <citation type="submission" date="2016-09" db="EMBL/GenBank/DDBJ databases">
        <authorList>
            <person name="Varghese N."/>
            <person name="Submissions S."/>
        </authorList>
    </citation>
    <scope>NUCLEOTIDE SEQUENCE [LARGE SCALE GENOMIC DNA]</scope>
    <source>
        <strain evidence="3">TNe-862</strain>
    </source>
</reference>
<dbReference type="Pfam" id="PF14090">
    <property type="entry name" value="HTH_39"/>
    <property type="match status" value="1"/>
</dbReference>
<accession>A0A1G6M110</accession>
<dbReference type="EMBL" id="FMYQ01000007">
    <property type="protein sequence ID" value="SDC49149.1"/>
    <property type="molecule type" value="Genomic_DNA"/>
</dbReference>
<dbReference type="AlphaFoldDB" id="A0A1G6M110"/>
<gene>
    <name evidence="2" type="ORF">SAMN05421548_10798</name>
</gene>
<evidence type="ECO:0000313" key="2">
    <source>
        <dbReference type="EMBL" id="SDC49149.1"/>
    </source>
</evidence>
<keyword evidence="3" id="KW-1185">Reference proteome</keyword>
<feature type="domain" description="Winged helix-turn-helix" evidence="1">
    <location>
        <begin position="28"/>
        <end position="93"/>
    </location>
</feature>